<feature type="region of interest" description="Disordered" evidence="1">
    <location>
        <begin position="357"/>
        <end position="379"/>
    </location>
</feature>
<accession>V9D147</accession>
<name>V9D147_9EURO</name>
<evidence type="ECO:0000313" key="3">
    <source>
        <dbReference type="Proteomes" id="UP000030678"/>
    </source>
</evidence>
<dbReference type="Proteomes" id="UP000030678">
    <property type="component" value="Unassembled WGS sequence"/>
</dbReference>
<feature type="compositionally biased region" description="Low complexity" evidence="1">
    <location>
        <begin position="370"/>
        <end position="379"/>
    </location>
</feature>
<dbReference type="EMBL" id="KB822707">
    <property type="protein sequence ID" value="ETI20659.1"/>
    <property type="molecule type" value="Genomic_DNA"/>
</dbReference>
<sequence length="379" mass="39940">MAEKEHIDTSGHGTRRPSGHTPPTAHIAPVAEHAPLAEHHAPLRTEHEAAPLAEHRAPPLVEHHAALRAEHEAAPLVEHSIAAPAPRRPPIPPPEGPGFRYPPEGYDPPGPGEIFHASGASKRDESYTSMPTSRTPPPSSIYGNLKPHSGGAGKAGYPFFGSGYADVPGMPNLTEEKKLAAGIATPRPALATGPAVAPPGGHREIRGPAGDFHGAPTRHFNPEEHMLPPVYNRFKTLKDEGKQNIVNNSLRHATGPLRVGSSGIGASTGELPITTTDGFHTSRDPHGDHVTFAVDPAINTDGTTHLYHTGSSSSVGPPGPDGDRPVHEFFNDEDFPLPPVVGLPHPFPLRLVEDATPTAGVPYYPDPDKAAAAAERLGS</sequence>
<protein>
    <submittedName>
        <fullName evidence="2">Uncharacterized protein</fullName>
    </submittedName>
</protein>
<feature type="region of interest" description="Disordered" evidence="1">
    <location>
        <begin position="1"/>
        <end position="147"/>
    </location>
</feature>
<evidence type="ECO:0000256" key="1">
    <source>
        <dbReference type="SAM" id="MobiDB-lite"/>
    </source>
</evidence>
<feature type="compositionally biased region" description="Basic and acidic residues" evidence="1">
    <location>
        <begin position="35"/>
        <end position="73"/>
    </location>
</feature>
<proteinExistence type="predicted"/>
<dbReference type="RefSeq" id="XP_008729540.1">
    <property type="nucleotide sequence ID" value="XM_008731318.1"/>
</dbReference>
<gene>
    <name evidence="2" type="ORF">G647_07001</name>
</gene>
<dbReference type="AlphaFoldDB" id="V9D147"/>
<evidence type="ECO:0000313" key="2">
    <source>
        <dbReference type="EMBL" id="ETI20659.1"/>
    </source>
</evidence>
<dbReference type="OrthoDB" id="10350442at2759"/>
<dbReference type="HOGENOM" id="CLU_796942_0_0_1"/>
<dbReference type="GeneID" id="19985494"/>
<feature type="compositionally biased region" description="Pro residues" evidence="1">
    <location>
        <begin position="86"/>
        <end position="96"/>
    </location>
</feature>
<reference evidence="2 3" key="1">
    <citation type="submission" date="2013-03" db="EMBL/GenBank/DDBJ databases">
        <title>The Genome Sequence of Cladophialophora carrionii CBS 160.54.</title>
        <authorList>
            <consortium name="The Broad Institute Genomics Platform"/>
            <person name="Cuomo C."/>
            <person name="de Hoog S."/>
            <person name="Gorbushina A."/>
            <person name="Walker B."/>
            <person name="Young S.K."/>
            <person name="Zeng Q."/>
            <person name="Gargeya S."/>
            <person name="Fitzgerald M."/>
            <person name="Haas B."/>
            <person name="Abouelleil A."/>
            <person name="Allen A.W."/>
            <person name="Alvarado L."/>
            <person name="Arachchi H.M."/>
            <person name="Berlin A.M."/>
            <person name="Chapman S.B."/>
            <person name="Gainer-Dewar J."/>
            <person name="Goldberg J."/>
            <person name="Griggs A."/>
            <person name="Gujja S."/>
            <person name="Hansen M."/>
            <person name="Howarth C."/>
            <person name="Imamovic A."/>
            <person name="Ireland A."/>
            <person name="Larimer J."/>
            <person name="McCowan C."/>
            <person name="Murphy C."/>
            <person name="Pearson M."/>
            <person name="Poon T.W."/>
            <person name="Priest M."/>
            <person name="Roberts A."/>
            <person name="Saif S."/>
            <person name="Shea T."/>
            <person name="Sisk P."/>
            <person name="Sykes S."/>
            <person name="Wortman J."/>
            <person name="Nusbaum C."/>
            <person name="Birren B."/>
        </authorList>
    </citation>
    <scope>NUCLEOTIDE SEQUENCE [LARGE SCALE GENOMIC DNA]</scope>
    <source>
        <strain evidence="2 3">CBS 160.54</strain>
    </source>
</reference>
<dbReference type="VEuPathDB" id="FungiDB:G647_07001"/>
<organism evidence="2 3">
    <name type="scientific">Cladophialophora carrionii CBS 160.54</name>
    <dbReference type="NCBI Taxonomy" id="1279043"/>
    <lineage>
        <taxon>Eukaryota</taxon>
        <taxon>Fungi</taxon>
        <taxon>Dikarya</taxon>
        <taxon>Ascomycota</taxon>
        <taxon>Pezizomycotina</taxon>
        <taxon>Eurotiomycetes</taxon>
        <taxon>Chaetothyriomycetidae</taxon>
        <taxon>Chaetothyriales</taxon>
        <taxon>Herpotrichiellaceae</taxon>
        <taxon>Cladophialophora</taxon>
    </lineage>
</organism>